<dbReference type="Proteomes" id="UP000529965">
    <property type="component" value="Unassembled WGS sequence"/>
</dbReference>
<keyword evidence="3" id="KW-1185">Reference proteome</keyword>
<sequence length="89" mass="9270">ICAFHRVCFVLGGVGVASNLSLYSENVGLMLASVAGCGWFLSLGVSFMSLVLLMVYLSGISVDYVYSLSLVADPLQRLGGIGCYGVGLV</sequence>
<comment type="caution">
    <text evidence="2">The sequence shown here is derived from an EMBL/GenBank/DDBJ whole genome shotgun (WGS) entry which is preliminary data.</text>
</comment>
<proteinExistence type="predicted"/>
<protein>
    <submittedName>
        <fullName evidence="2">NU6M oxidoreductase</fullName>
    </submittedName>
</protein>
<keyword evidence="1" id="KW-0812">Transmembrane</keyword>
<name>A0A7K7GAU2_ERIRU</name>
<reference evidence="2 3" key="1">
    <citation type="submission" date="2019-09" db="EMBL/GenBank/DDBJ databases">
        <title>Bird 10,000 Genomes (B10K) Project - Family phase.</title>
        <authorList>
            <person name="Zhang G."/>
        </authorList>
    </citation>
    <scope>NUCLEOTIDE SEQUENCE [LARGE SCALE GENOMIC DNA]</scope>
    <source>
        <strain evidence="2">OUT-0015</strain>
        <tissue evidence="2">Blood</tissue>
    </source>
</reference>
<evidence type="ECO:0000313" key="3">
    <source>
        <dbReference type="Proteomes" id="UP000529965"/>
    </source>
</evidence>
<evidence type="ECO:0000256" key="1">
    <source>
        <dbReference type="SAM" id="Phobius"/>
    </source>
</evidence>
<feature type="non-terminal residue" evidence="2">
    <location>
        <position position="1"/>
    </location>
</feature>
<dbReference type="AlphaFoldDB" id="A0A7K7GAU2"/>
<dbReference type="EMBL" id="VZSK01000502">
    <property type="protein sequence ID" value="NWY66749.1"/>
    <property type="molecule type" value="Genomic_DNA"/>
</dbReference>
<evidence type="ECO:0000313" key="2">
    <source>
        <dbReference type="EMBL" id="NWY66749.1"/>
    </source>
</evidence>
<gene>
    <name evidence="2" type="primary">Mtnd6</name>
    <name evidence="2" type="ORF">ERIRUB_R05085</name>
</gene>
<accession>A0A7K7GAU2</accession>
<keyword evidence="1" id="KW-0472">Membrane</keyword>
<organism evidence="2 3">
    <name type="scientific">Erithacus rubecula</name>
    <name type="common">European robin</name>
    <dbReference type="NCBI Taxonomy" id="37610"/>
    <lineage>
        <taxon>Eukaryota</taxon>
        <taxon>Metazoa</taxon>
        <taxon>Chordata</taxon>
        <taxon>Craniata</taxon>
        <taxon>Vertebrata</taxon>
        <taxon>Euteleostomi</taxon>
        <taxon>Archelosauria</taxon>
        <taxon>Archosauria</taxon>
        <taxon>Dinosauria</taxon>
        <taxon>Saurischia</taxon>
        <taxon>Theropoda</taxon>
        <taxon>Coelurosauria</taxon>
        <taxon>Aves</taxon>
        <taxon>Neognathae</taxon>
        <taxon>Neoaves</taxon>
        <taxon>Telluraves</taxon>
        <taxon>Australaves</taxon>
        <taxon>Passeriformes</taxon>
        <taxon>Turdidae</taxon>
        <taxon>Erithacus</taxon>
    </lineage>
</organism>
<keyword evidence="1" id="KW-1133">Transmembrane helix</keyword>
<feature type="transmembrane region" description="Helical" evidence="1">
    <location>
        <begin position="29"/>
        <end position="57"/>
    </location>
</feature>
<feature type="non-terminal residue" evidence="2">
    <location>
        <position position="89"/>
    </location>
</feature>